<feature type="domain" description="Protein CotJB" evidence="1">
    <location>
        <begin position="6"/>
        <end position="80"/>
    </location>
</feature>
<dbReference type="InterPro" id="IPR016571">
    <property type="entry name" value="Spore_coat_assembly_CotJB"/>
</dbReference>
<dbReference type="Pfam" id="PF12652">
    <property type="entry name" value="CotJB"/>
    <property type="match status" value="1"/>
</dbReference>
<reference evidence="2" key="1">
    <citation type="journal article" date="2020" name="J. ISSAAS">
        <title>Lactobacilli and other gastrointestinal microbiota of Peromyscus leucopus, reservoir host for agents of Lyme disease and other zoonoses in North America.</title>
        <authorList>
            <person name="Milovic A."/>
            <person name="Bassam K."/>
            <person name="Shao H."/>
            <person name="Chatzistamou I."/>
            <person name="Tufts D.M."/>
            <person name="Diuk-Wasser M."/>
            <person name="Barbour A.G."/>
        </authorList>
    </citation>
    <scope>NUCLEOTIDE SEQUENCE</scope>
    <source>
        <strain evidence="2">LL40</strain>
    </source>
</reference>
<proteinExistence type="predicted"/>
<organism evidence="2">
    <name type="scientific">uncultured Bacillota bacterium</name>
    <dbReference type="NCBI Taxonomy" id="344338"/>
    <lineage>
        <taxon>Bacteria</taxon>
        <taxon>Bacillati</taxon>
        <taxon>Bacillota</taxon>
        <taxon>environmental samples</taxon>
    </lineage>
</organism>
<dbReference type="PIRSF" id="PIRSF010606">
    <property type="entry name" value="Spore_coat_CotJB"/>
    <property type="match status" value="1"/>
</dbReference>
<keyword evidence="2" id="KW-0167">Capsid protein</keyword>
<dbReference type="InterPro" id="IPR024207">
    <property type="entry name" value="CotJB_dom"/>
</dbReference>
<name>A0A650EMU1_9FIRM</name>
<evidence type="ECO:0000259" key="1">
    <source>
        <dbReference type="Pfam" id="PF12652"/>
    </source>
</evidence>
<protein>
    <submittedName>
        <fullName evidence="2">Spore coat protein CotJB</fullName>
    </submittedName>
</protein>
<dbReference type="EMBL" id="MN577573">
    <property type="protein sequence ID" value="QGT51089.1"/>
    <property type="molecule type" value="Genomic_DNA"/>
</dbReference>
<dbReference type="AlphaFoldDB" id="A0A650EMU1"/>
<accession>A0A650EMU1</accession>
<sequence length="82" mass="10107">MSEREALLQKLQAYSFAAYEWNLYLDTHPYDKDAIAMFHKMADQATEYRKEYEKKYAPIRAVDSKDMNYWNWIDEPWPWDKF</sequence>
<keyword evidence="2" id="KW-0946">Virion</keyword>
<evidence type="ECO:0000313" key="2">
    <source>
        <dbReference type="EMBL" id="QGT51089.1"/>
    </source>
</evidence>
<gene>
    <name evidence="2" type="primary">cotJB2</name>
    <name evidence="2" type="ORF">Firmicute1046_1650</name>
</gene>